<keyword evidence="7" id="KW-1185">Reference proteome</keyword>
<evidence type="ECO:0000256" key="3">
    <source>
        <dbReference type="ARBA" id="ARBA00022679"/>
    </source>
</evidence>
<dbReference type="EC" id="2.6.1.-" evidence="4"/>
<dbReference type="InterPro" id="IPR004839">
    <property type="entry name" value="Aminotransferase_I/II_large"/>
</dbReference>
<dbReference type="CDD" id="cd00609">
    <property type="entry name" value="AAT_like"/>
    <property type="match status" value="1"/>
</dbReference>
<comment type="cofactor">
    <cofactor evidence="1 4">
        <name>pyridoxal 5'-phosphate</name>
        <dbReference type="ChEBI" id="CHEBI:597326"/>
    </cofactor>
</comment>
<keyword evidence="2 4" id="KW-0032">Aminotransferase</keyword>
<evidence type="ECO:0000313" key="7">
    <source>
        <dbReference type="Proteomes" id="UP000198393"/>
    </source>
</evidence>
<reference evidence="6 7" key="1">
    <citation type="submission" date="2017-06" db="EMBL/GenBank/DDBJ databases">
        <authorList>
            <person name="Kim H.J."/>
            <person name="Triplett B.A."/>
        </authorList>
    </citation>
    <scope>NUCLEOTIDE SEQUENCE [LARGE SCALE GENOMIC DNA]</scope>
    <source>
        <strain evidence="6 7">DSM 19307</strain>
    </source>
</reference>
<proteinExistence type="inferred from homology"/>
<dbReference type="EMBL" id="FZPD01000001">
    <property type="protein sequence ID" value="SNS49270.1"/>
    <property type="molecule type" value="Genomic_DNA"/>
</dbReference>
<dbReference type="Pfam" id="PF00155">
    <property type="entry name" value="Aminotran_1_2"/>
    <property type="match status" value="1"/>
</dbReference>
<dbReference type="InterPro" id="IPR015422">
    <property type="entry name" value="PyrdxlP-dep_Trfase_small"/>
</dbReference>
<evidence type="ECO:0000256" key="4">
    <source>
        <dbReference type="RuleBase" id="RU000481"/>
    </source>
</evidence>
<accession>A0A239EWX7</accession>
<dbReference type="GO" id="GO:0030170">
    <property type="term" value="F:pyridoxal phosphate binding"/>
    <property type="evidence" value="ECO:0007669"/>
    <property type="project" value="InterPro"/>
</dbReference>
<dbReference type="InterPro" id="IPR015424">
    <property type="entry name" value="PyrdxlP-dep_Trfase"/>
</dbReference>
<sequence length="387" mass="43743">MNNVVSARRIRGIGEYYFSKKLQQIDAIRKQGMEVLNLGIGSPDLPPHPSVIAEFNSAILENGAHQYQSYKGLPELRSAIANWYQRFFDCQLDPDREVLPLIGSKEGITHICMSLLDDGDSVLIPNPGYPAYETASKMAGADIIHYDLKEENQYQPDFDVLEEMDLTSVKIMWVNYPHMPTGSSGSHELFDKLIRFTRKNNIVLINDNPYAFILTDRPMSILSACSPDDHVLELNSLSKSHNMAGWRVGMLVGNQGLLETVLTFKSQVDSGQFKPMLKAAIKALTLDESWFGALNEVYLSRKHMVYKILDNLNCSYCTNSSGMFVWGKIPDTEVDAEHFSDMLLEEHKIFVPPGSIFGSNGKRYIRFSLCSPESVWNETLNRLNETR</sequence>
<organism evidence="6 7">
    <name type="scientific">Ekhidna lutea</name>
    <dbReference type="NCBI Taxonomy" id="447679"/>
    <lineage>
        <taxon>Bacteria</taxon>
        <taxon>Pseudomonadati</taxon>
        <taxon>Bacteroidota</taxon>
        <taxon>Cytophagia</taxon>
        <taxon>Cytophagales</taxon>
        <taxon>Reichenbachiellaceae</taxon>
        <taxon>Ekhidna</taxon>
    </lineage>
</organism>
<dbReference type="PANTHER" id="PTHR42832:SF3">
    <property type="entry name" value="L-GLUTAMINE--4-(METHYLSULFANYL)-2-OXOBUTANOATE AMINOTRANSFERASE"/>
    <property type="match status" value="1"/>
</dbReference>
<dbReference type="InterPro" id="IPR050881">
    <property type="entry name" value="LL-DAP_aminotransferase"/>
</dbReference>
<protein>
    <recommendedName>
        <fullName evidence="4">Aminotransferase</fullName>
        <ecNumber evidence="4">2.6.1.-</ecNumber>
    </recommendedName>
</protein>
<evidence type="ECO:0000256" key="2">
    <source>
        <dbReference type="ARBA" id="ARBA00022576"/>
    </source>
</evidence>
<keyword evidence="3 4" id="KW-0808">Transferase</keyword>
<evidence type="ECO:0000259" key="5">
    <source>
        <dbReference type="Pfam" id="PF00155"/>
    </source>
</evidence>
<dbReference type="SUPFAM" id="SSF53383">
    <property type="entry name" value="PLP-dependent transferases"/>
    <property type="match status" value="1"/>
</dbReference>
<dbReference type="InterPro" id="IPR015421">
    <property type="entry name" value="PyrdxlP-dep_Trfase_major"/>
</dbReference>
<dbReference type="PANTHER" id="PTHR42832">
    <property type="entry name" value="AMINO ACID AMINOTRANSFERASE"/>
    <property type="match status" value="1"/>
</dbReference>
<gene>
    <name evidence="6" type="ORF">SAMN05421640_0375</name>
</gene>
<name>A0A239EWX7_EKHLU</name>
<dbReference type="Gene3D" id="3.40.640.10">
    <property type="entry name" value="Type I PLP-dependent aspartate aminotransferase-like (Major domain)"/>
    <property type="match status" value="1"/>
</dbReference>
<dbReference type="RefSeq" id="WP_089355148.1">
    <property type="nucleotide sequence ID" value="NZ_FZPD01000001.1"/>
</dbReference>
<dbReference type="Gene3D" id="3.90.1150.10">
    <property type="entry name" value="Aspartate Aminotransferase, domain 1"/>
    <property type="match status" value="1"/>
</dbReference>
<dbReference type="AlphaFoldDB" id="A0A239EWX7"/>
<dbReference type="PROSITE" id="PS00105">
    <property type="entry name" value="AA_TRANSFER_CLASS_1"/>
    <property type="match status" value="1"/>
</dbReference>
<comment type="similarity">
    <text evidence="4">Belongs to the class-I pyridoxal-phosphate-dependent aminotransferase family.</text>
</comment>
<dbReference type="GO" id="GO:0008483">
    <property type="term" value="F:transaminase activity"/>
    <property type="evidence" value="ECO:0007669"/>
    <property type="project" value="UniProtKB-KW"/>
</dbReference>
<feature type="domain" description="Aminotransferase class I/classII large" evidence="5">
    <location>
        <begin position="34"/>
        <end position="373"/>
    </location>
</feature>
<dbReference type="OrthoDB" id="9802328at2"/>
<evidence type="ECO:0000256" key="1">
    <source>
        <dbReference type="ARBA" id="ARBA00001933"/>
    </source>
</evidence>
<dbReference type="InterPro" id="IPR004838">
    <property type="entry name" value="NHTrfase_class1_PyrdxlP-BS"/>
</dbReference>
<evidence type="ECO:0000313" key="6">
    <source>
        <dbReference type="EMBL" id="SNS49270.1"/>
    </source>
</evidence>
<dbReference type="Proteomes" id="UP000198393">
    <property type="component" value="Unassembled WGS sequence"/>
</dbReference>